<comment type="caution">
    <text evidence="2">The sequence shown here is derived from an EMBL/GenBank/DDBJ whole genome shotgun (WGS) entry which is preliminary data.</text>
</comment>
<reference evidence="2" key="1">
    <citation type="submission" date="2021-02" db="EMBL/GenBank/DDBJ databases">
        <authorList>
            <person name="Nowell W R."/>
        </authorList>
    </citation>
    <scope>NUCLEOTIDE SEQUENCE</scope>
</reference>
<gene>
    <name evidence="2" type="ORF">OVN521_LOCUS6184</name>
</gene>
<name>A0A819DVE9_9BILA</name>
<dbReference type="EMBL" id="CAJOBG010000641">
    <property type="protein sequence ID" value="CAF3839806.1"/>
    <property type="molecule type" value="Genomic_DNA"/>
</dbReference>
<organism evidence="2 3">
    <name type="scientific">Rotaria magnacalcarata</name>
    <dbReference type="NCBI Taxonomy" id="392030"/>
    <lineage>
        <taxon>Eukaryota</taxon>
        <taxon>Metazoa</taxon>
        <taxon>Spiralia</taxon>
        <taxon>Gnathifera</taxon>
        <taxon>Rotifera</taxon>
        <taxon>Eurotatoria</taxon>
        <taxon>Bdelloidea</taxon>
        <taxon>Philodinida</taxon>
        <taxon>Philodinidae</taxon>
        <taxon>Rotaria</taxon>
    </lineage>
</organism>
<feature type="region of interest" description="Disordered" evidence="1">
    <location>
        <begin position="1"/>
        <end position="20"/>
    </location>
</feature>
<sequence length="20" mass="2324">MPSSNSNINGHPTTWYQFEN</sequence>
<accession>A0A819DVE9</accession>
<evidence type="ECO:0000313" key="2">
    <source>
        <dbReference type="EMBL" id="CAF3839806.1"/>
    </source>
</evidence>
<proteinExistence type="predicted"/>
<evidence type="ECO:0000313" key="3">
    <source>
        <dbReference type="Proteomes" id="UP000663866"/>
    </source>
</evidence>
<dbReference type="AlphaFoldDB" id="A0A819DVE9"/>
<feature type="non-terminal residue" evidence="2">
    <location>
        <position position="20"/>
    </location>
</feature>
<feature type="non-terminal residue" evidence="2">
    <location>
        <position position="1"/>
    </location>
</feature>
<evidence type="ECO:0000256" key="1">
    <source>
        <dbReference type="SAM" id="MobiDB-lite"/>
    </source>
</evidence>
<protein>
    <submittedName>
        <fullName evidence="2">Uncharacterized protein</fullName>
    </submittedName>
</protein>
<dbReference type="Proteomes" id="UP000663866">
    <property type="component" value="Unassembled WGS sequence"/>
</dbReference>
<keyword evidence="3" id="KW-1185">Reference proteome</keyword>